<comment type="caution">
    <text evidence="1">The sequence shown here is derived from an EMBL/GenBank/DDBJ whole genome shotgun (WGS) entry which is preliminary data.</text>
</comment>
<evidence type="ECO:0000313" key="2">
    <source>
        <dbReference type="Proteomes" id="UP001634007"/>
    </source>
</evidence>
<name>A0ABD3KK87_EUCGL</name>
<gene>
    <name evidence="1" type="ORF">ACJRO7_026226</name>
</gene>
<keyword evidence="2" id="KW-1185">Reference proteome</keyword>
<dbReference type="AlphaFoldDB" id="A0ABD3KK87"/>
<dbReference type="Proteomes" id="UP001634007">
    <property type="component" value="Unassembled WGS sequence"/>
</dbReference>
<reference evidence="1 2" key="1">
    <citation type="submission" date="2024-11" db="EMBL/GenBank/DDBJ databases">
        <title>Chromosome-level genome assembly of Eucalyptus globulus Labill. provides insights into its genome evolution.</title>
        <authorList>
            <person name="Li X."/>
        </authorList>
    </citation>
    <scope>NUCLEOTIDE SEQUENCE [LARGE SCALE GENOMIC DNA]</scope>
    <source>
        <strain evidence="1">CL2024</strain>
        <tissue evidence="1">Fresh tender leaves</tissue>
    </source>
</reference>
<dbReference type="EMBL" id="JBJKBG010000006">
    <property type="protein sequence ID" value="KAL3737426.1"/>
    <property type="molecule type" value="Genomic_DNA"/>
</dbReference>
<organism evidence="1 2">
    <name type="scientific">Eucalyptus globulus</name>
    <name type="common">Tasmanian blue gum</name>
    <dbReference type="NCBI Taxonomy" id="34317"/>
    <lineage>
        <taxon>Eukaryota</taxon>
        <taxon>Viridiplantae</taxon>
        <taxon>Streptophyta</taxon>
        <taxon>Embryophyta</taxon>
        <taxon>Tracheophyta</taxon>
        <taxon>Spermatophyta</taxon>
        <taxon>Magnoliopsida</taxon>
        <taxon>eudicotyledons</taxon>
        <taxon>Gunneridae</taxon>
        <taxon>Pentapetalae</taxon>
        <taxon>rosids</taxon>
        <taxon>malvids</taxon>
        <taxon>Myrtales</taxon>
        <taxon>Myrtaceae</taxon>
        <taxon>Myrtoideae</taxon>
        <taxon>Eucalypteae</taxon>
        <taxon>Eucalyptus</taxon>
    </lineage>
</organism>
<dbReference type="Gene3D" id="3.30.70.240">
    <property type="match status" value="1"/>
</dbReference>
<proteinExistence type="predicted"/>
<sequence>MKMCHGYGKPKQEYPEVEYLSFGGGFYLCRGLKQMGLGQNGLLDPVYYVEIQAPEQNLGGICSVLLSQNRGHAYEEMQKARNSHSVTSTLIYLSKSRLDSAAPSRLPPLSKLSPQCVFDYWGLQIQWKLGLGPHSLFLTFARGRA</sequence>
<evidence type="ECO:0000313" key="1">
    <source>
        <dbReference type="EMBL" id="KAL3737426.1"/>
    </source>
</evidence>
<protein>
    <submittedName>
        <fullName evidence="1">Uncharacterized protein</fullName>
    </submittedName>
</protein>
<accession>A0ABD3KK87</accession>